<dbReference type="RefSeq" id="WP_155832893.1">
    <property type="nucleotide sequence ID" value="NZ_CP007145.1"/>
</dbReference>
<name>W8F5Y9_9BACT</name>
<reference evidence="1 2" key="1">
    <citation type="submission" date="2014-01" db="EMBL/GenBank/DDBJ databases">
        <title>Complete genome sequence of ionizing-radiation resistance bacterium Hymenobacter swuensis DY53.</title>
        <authorList>
            <person name="Jung J.-H."/>
            <person name="Jeong S.-W."/>
            <person name="Joe M.-H."/>
            <person name="Cho y.-j."/>
            <person name="Kim M.-K."/>
            <person name="Lim S.-Y."/>
        </authorList>
    </citation>
    <scope>NUCLEOTIDE SEQUENCE [LARGE SCALE GENOMIC DNA]</scope>
    <source>
        <strain evidence="1 2">DY53</strain>
    </source>
</reference>
<dbReference type="EMBL" id="CP007145">
    <property type="protein sequence ID" value="AHJ97175.1"/>
    <property type="molecule type" value="Genomic_DNA"/>
</dbReference>
<dbReference type="HOGENOM" id="CLU_3062356_0_0_10"/>
<keyword evidence="2" id="KW-1185">Reference proteome</keyword>
<proteinExistence type="predicted"/>
<dbReference type="AlphaFoldDB" id="W8F5Y9"/>
<sequence length="53" mass="6280">MSDIRYYKRPEYRNKKLWAASVEEAQSIKKLSWAKPQHVVSGTTKRTDWLRAA</sequence>
<dbReference type="KEGG" id="hsw:Hsw_1580"/>
<accession>W8F5Y9</accession>
<evidence type="ECO:0000313" key="1">
    <source>
        <dbReference type="EMBL" id="AHJ97175.1"/>
    </source>
</evidence>
<dbReference type="PATRIC" id="fig|1227739.3.peg.1807"/>
<gene>
    <name evidence="1" type="ORF">Hsw_1580</name>
</gene>
<organism evidence="1 2">
    <name type="scientific">Hymenobacter swuensis DY53</name>
    <dbReference type="NCBI Taxonomy" id="1227739"/>
    <lineage>
        <taxon>Bacteria</taxon>
        <taxon>Pseudomonadati</taxon>
        <taxon>Bacteroidota</taxon>
        <taxon>Cytophagia</taxon>
        <taxon>Cytophagales</taxon>
        <taxon>Hymenobacteraceae</taxon>
        <taxon>Hymenobacter</taxon>
    </lineage>
</organism>
<dbReference type="Proteomes" id="UP000019423">
    <property type="component" value="Chromosome"/>
</dbReference>
<evidence type="ECO:0000313" key="2">
    <source>
        <dbReference type="Proteomes" id="UP000019423"/>
    </source>
</evidence>
<protein>
    <submittedName>
        <fullName evidence="1">Uncharacterized protein</fullName>
    </submittedName>
</protein>